<feature type="domain" description="RNA polymerase N-terminal" evidence="6">
    <location>
        <begin position="16"/>
        <end position="221"/>
    </location>
</feature>
<sequence>MERCLKQHKLKVDQEFIVFPDPIYWQIPSTLIYEKIMKFIKGLPITRRTEEILPPKKAVTFYRQAQDAPLNHGNLTLRSCGKNTLMRQYVFGKRCTLAMRGTISADSSLEPCQMRVPVKLKHLLGKHVLVNRMPSLQPENVINLQVAKTWEYDCFGLPLEVLESLHADFDGDEINVWILESIQAQAECMFLLNSKMDMGSKTIGLKLAPCQDMLVVFYINFDKINFLPYKDPNRNLKKTFRVIYDLYGSAKTYECINAMRLYYLEVMENEIVFSITLEEIQNLICQAEKFNSYEEFEKKIKGENLIVQIKSGAKGSLYHLYQMFKCIGPQADGYVSSSFWKGLDPWEAVLHAKISFDALLQSGKIWEPGYGYSKNVFNLQGLHVDYQGRLVDGKIMIEKDVLNTMDRELILSDDAFNEILKRHLLEDQDQSKKCTKKMKVSNNK</sequence>
<evidence type="ECO:0000313" key="7">
    <source>
        <dbReference type="EMBL" id="KAF8796710.1"/>
    </source>
</evidence>
<reference evidence="7" key="2">
    <citation type="submission" date="2020-06" db="EMBL/GenBank/DDBJ databases">
        <authorList>
            <person name="Sheffer M."/>
        </authorList>
    </citation>
    <scope>NUCLEOTIDE SEQUENCE</scope>
</reference>
<dbReference type="GO" id="GO:0003677">
    <property type="term" value="F:DNA binding"/>
    <property type="evidence" value="ECO:0007669"/>
    <property type="project" value="InterPro"/>
</dbReference>
<proteinExistence type="predicted"/>
<comment type="caution">
    <text evidence="7">The sequence shown here is derived from an EMBL/GenBank/DDBJ whole genome shotgun (WGS) entry which is preliminary data.</text>
</comment>
<evidence type="ECO:0000256" key="2">
    <source>
        <dbReference type="ARBA" id="ARBA00022478"/>
    </source>
</evidence>
<dbReference type="EC" id="2.7.7.6" evidence="1"/>
<evidence type="ECO:0000259" key="6">
    <source>
        <dbReference type="SMART" id="SM00663"/>
    </source>
</evidence>
<keyword evidence="8" id="KW-1185">Reference proteome</keyword>
<dbReference type="SUPFAM" id="SSF64484">
    <property type="entry name" value="beta and beta-prime subunits of DNA dependent RNA-polymerase"/>
    <property type="match status" value="1"/>
</dbReference>
<accession>A0A8T0G3S8</accession>
<dbReference type="SMART" id="SM00663">
    <property type="entry name" value="RPOLA_N"/>
    <property type="match status" value="1"/>
</dbReference>
<name>A0A8T0G3S8_ARGBR</name>
<keyword evidence="5" id="KW-0804">Transcription</keyword>
<dbReference type="InterPro" id="IPR006592">
    <property type="entry name" value="RNA_pol_N"/>
</dbReference>
<evidence type="ECO:0000256" key="4">
    <source>
        <dbReference type="ARBA" id="ARBA00022695"/>
    </source>
</evidence>
<reference evidence="7" key="1">
    <citation type="journal article" date="2020" name="bioRxiv">
        <title>Chromosome-level reference genome of the European wasp spider Argiope bruennichi: a resource for studies on range expansion and evolutionary adaptation.</title>
        <authorList>
            <person name="Sheffer M.M."/>
            <person name="Hoppe A."/>
            <person name="Krehenwinkel H."/>
            <person name="Uhl G."/>
            <person name="Kuss A.W."/>
            <person name="Jensen L."/>
            <person name="Jensen C."/>
            <person name="Gillespie R.G."/>
            <person name="Hoff K.J."/>
            <person name="Prost S."/>
        </authorList>
    </citation>
    <scope>NUCLEOTIDE SEQUENCE</scope>
</reference>
<keyword evidence="2" id="KW-0240">DNA-directed RNA polymerase</keyword>
<evidence type="ECO:0000256" key="3">
    <source>
        <dbReference type="ARBA" id="ARBA00022679"/>
    </source>
</evidence>
<keyword evidence="3" id="KW-0808">Transferase</keyword>
<dbReference type="GO" id="GO:0000428">
    <property type="term" value="C:DNA-directed RNA polymerase complex"/>
    <property type="evidence" value="ECO:0007669"/>
    <property type="project" value="UniProtKB-KW"/>
</dbReference>
<protein>
    <recommendedName>
        <fullName evidence="1">DNA-directed RNA polymerase</fullName>
        <ecNumber evidence="1">2.7.7.6</ecNumber>
    </recommendedName>
</protein>
<dbReference type="Pfam" id="PF00623">
    <property type="entry name" value="RNA_pol_Rpb1_2"/>
    <property type="match status" value="1"/>
</dbReference>
<evidence type="ECO:0000256" key="5">
    <source>
        <dbReference type="ARBA" id="ARBA00023163"/>
    </source>
</evidence>
<dbReference type="PANTHER" id="PTHR19376:SF36">
    <property type="entry name" value="DNA-DIRECTED RNA POLYMERASE IV SUBUNIT 1"/>
    <property type="match status" value="1"/>
</dbReference>
<evidence type="ECO:0000313" key="8">
    <source>
        <dbReference type="Proteomes" id="UP000807504"/>
    </source>
</evidence>
<dbReference type="AlphaFoldDB" id="A0A8T0G3S8"/>
<gene>
    <name evidence="7" type="ORF">HNY73_001056</name>
</gene>
<dbReference type="Proteomes" id="UP000807504">
    <property type="component" value="Unassembled WGS sequence"/>
</dbReference>
<dbReference type="GO" id="GO:0031981">
    <property type="term" value="C:nuclear lumen"/>
    <property type="evidence" value="ECO:0007669"/>
    <property type="project" value="UniProtKB-ARBA"/>
</dbReference>
<dbReference type="Gene3D" id="2.40.40.20">
    <property type="match status" value="1"/>
</dbReference>
<keyword evidence="4" id="KW-0548">Nucleotidyltransferase</keyword>
<evidence type="ECO:0000256" key="1">
    <source>
        <dbReference type="ARBA" id="ARBA00012418"/>
    </source>
</evidence>
<dbReference type="GO" id="GO:0006351">
    <property type="term" value="P:DNA-templated transcription"/>
    <property type="evidence" value="ECO:0007669"/>
    <property type="project" value="InterPro"/>
</dbReference>
<dbReference type="GO" id="GO:0003899">
    <property type="term" value="F:DNA-directed RNA polymerase activity"/>
    <property type="evidence" value="ECO:0007669"/>
    <property type="project" value="UniProtKB-EC"/>
</dbReference>
<dbReference type="PANTHER" id="PTHR19376">
    <property type="entry name" value="DNA-DIRECTED RNA POLYMERASE"/>
    <property type="match status" value="1"/>
</dbReference>
<dbReference type="InterPro" id="IPR045867">
    <property type="entry name" value="DNA-dir_RpoC_beta_prime"/>
</dbReference>
<dbReference type="InterPro" id="IPR000722">
    <property type="entry name" value="RNA_pol_asu"/>
</dbReference>
<organism evidence="7 8">
    <name type="scientific">Argiope bruennichi</name>
    <name type="common">Wasp spider</name>
    <name type="synonym">Aranea bruennichi</name>
    <dbReference type="NCBI Taxonomy" id="94029"/>
    <lineage>
        <taxon>Eukaryota</taxon>
        <taxon>Metazoa</taxon>
        <taxon>Ecdysozoa</taxon>
        <taxon>Arthropoda</taxon>
        <taxon>Chelicerata</taxon>
        <taxon>Arachnida</taxon>
        <taxon>Araneae</taxon>
        <taxon>Araneomorphae</taxon>
        <taxon>Entelegynae</taxon>
        <taxon>Araneoidea</taxon>
        <taxon>Araneidae</taxon>
        <taxon>Argiope</taxon>
    </lineage>
</organism>
<dbReference type="EMBL" id="JABXBU010000001">
    <property type="protein sequence ID" value="KAF8796710.1"/>
    <property type="molecule type" value="Genomic_DNA"/>
</dbReference>